<keyword evidence="7 14" id="KW-0808">Transferase</keyword>
<protein>
    <recommendedName>
        <fullName evidence="5 13">D-alanine aminotransferase</fullName>
        <ecNumber evidence="4 13">2.6.1.21</ecNumber>
    </recommendedName>
</protein>
<dbReference type="GO" id="GO:0030170">
    <property type="term" value="F:pyridoxal phosphate binding"/>
    <property type="evidence" value="ECO:0007669"/>
    <property type="project" value="InterPro"/>
</dbReference>
<dbReference type="PROSITE" id="PS00770">
    <property type="entry name" value="AA_TRANSFER_CLASS_4"/>
    <property type="match status" value="1"/>
</dbReference>
<dbReference type="FunFam" id="3.20.10.10:FF:000002">
    <property type="entry name" value="D-alanine aminotransferase"/>
    <property type="match status" value="1"/>
</dbReference>
<accession>A0A2G5NQA8</accession>
<dbReference type="InterPro" id="IPR050571">
    <property type="entry name" value="Class-IV_PLP-Dep_Aminotrnsfr"/>
</dbReference>
<keyword evidence="8 12" id="KW-0663">Pyridoxal phosphate</keyword>
<dbReference type="InterPro" id="IPR005784">
    <property type="entry name" value="D_amino_transT"/>
</dbReference>
<evidence type="ECO:0000256" key="2">
    <source>
        <dbReference type="ARBA" id="ARBA00009320"/>
    </source>
</evidence>
<dbReference type="CDD" id="cd01558">
    <property type="entry name" value="D-AAT_like"/>
    <property type="match status" value="1"/>
</dbReference>
<dbReference type="Gene3D" id="3.30.470.10">
    <property type="match status" value="1"/>
</dbReference>
<dbReference type="Proteomes" id="UP000229523">
    <property type="component" value="Unassembled WGS sequence"/>
</dbReference>
<dbReference type="InterPro" id="IPR001544">
    <property type="entry name" value="Aminotrans_IV"/>
</dbReference>
<dbReference type="GO" id="GO:0008652">
    <property type="term" value="P:amino acid biosynthetic process"/>
    <property type="evidence" value="ECO:0007669"/>
    <property type="project" value="UniProtKB-ARBA"/>
</dbReference>
<dbReference type="PANTHER" id="PTHR42743:SF10">
    <property type="entry name" value="D-ALANINE AMINOTRANSFERASE"/>
    <property type="match status" value="1"/>
</dbReference>
<dbReference type="Pfam" id="PF01063">
    <property type="entry name" value="Aminotran_4"/>
    <property type="match status" value="1"/>
</dbReference>
<proteinExistence type="inferred from homology"/>
<evidence type="ECO:0000256" key="7">
    <source>
        <dbReference type="ARBA" id="ARBA00022679"/>
    </source>
</evidence>
<sequence>MVIFINGSYVSDDTKISYNDRGIQFGDGVYEVVRVYHSTLFTATEHFERLVRSANEIEITSPYSVEEYIEICNQLIKENEIDNGTIYVQLTRGDAVRNHTYPTDTQPNILLYTNTAERPMQDLQQGVKAITTEDIRWLRCDIKSLNLLGNIMNKQKAVTNGAKEAIQIRNGIVTEGASSNIFIVKDDKIITHPANNFILNGITRRVIKQIADAEGIAFEEFTFDEKVLKDADEVFLTSTTQEVMPITEIDGENVNQGQVGPITKRLQSKFDEHIITNHA</sequence>
<evidence type="ECO:0000313" key="14">
    <source>
        <dbReference type="EMBL" id="RAI82173.1"/>
    </source>
</evidence>
<dbReference type="SUPFAM" id="SSF56752">
    <property type="entry name" value="D-aminoacid aminotransferase-like PLP-dependent enzymes"/>
    <property type="match status" value="1"/>
</dbReference>
<dbReference type="GO" id="GO:0046394">
    <property type="term" value="P:carboxylic acid biosynthetic process"/>
    <property type="evidence" value="ECO:0007669"/>
    <property type="project" value="UniProtKB-ARBA"/>
</dbReference>
<dbReference type="RefSeq" id="WP_099579805.1">
    <property type="nucleotide sequence ID" value="NZ_MJBI02000001.1"/>
</dbReference>
<comment type="similarity">
    <text evidence="2 11">Belongs to the class-IV pyridoxal-phosphate-dependent aminotransferase family.</text>
</comment>
<gene>
    <name evidence="14" type="primary">dat</name>
    <name evidence="14" type="ORF">BFS35_000380</name>
</gene>
<evidence type="ECO:0000256" key="1">
    <source>
        <dbReference type="ARBA" id="ARBA00001933"/>
    </source>
</evidence>
<dbReference type="AlphaFoldDB" id="A0A2G5NQA8"/>
<comment type="cofactor">
    <cofactor evidence="1 12">
        <name>pyridoxal 5'-phosphate</name>
        <dbReference type="ChEBI" id="CHEBI:597326"/>
    </cofactor>
</comment>
<evidence type="ECO:0000256" key="4">
    <source>
        <dbReference type="ARBA" id="ARBA00012874"/>
    </source>
</evidence>
<dbReference type="GO" id="GO:0046416">
    <property type="term" value="P:D-amino acid metabolic process"/>
    <property type="evidence" value="ECO:0007669"/>
    <property type="project" value="InterPro"/>
</dbReference>
<dbReference type="NCBIfam" id="NF005209">
    <property type="entry name" value="PRK06680.1"/>
    <property type="match status" value="1"/>
</dbReference>
<evidence type="ECO:0000256" key="8">
    <source>
        <dbReference type="ARBA" id="ARBA00022898"/>
    </source>
</evidence>
<name>A0A2G5NQA8_9STAP</name>
<keyword evidence="6 14" id="KW-0032">Aminotransferase</keyword>
<evidence type="ECO:0000256" key="11">
    <source>
        <dbReference type="RuleBase" id="RU004106"/>
    </source>
</evidence>
<keyword evidence="15" id="KW-1185">Reference proteome</keyword>
<dbReference type="EC" id="2.6.1.21" evidence="4 13"/>
<dbReference type="Gene3D" id="3.20.10.10">
    <property type="entry name" value="D-amino Acid Aminotransferase, subunit A, domain 2"/>
    <property type="match status" value="1"/>
</dbReference>
<reference evidence="14 15" key="1">
    <citation type="journal article" date="2018" name="Front. Microbiol.">
        <title>Description and Comparative Genomics of Macrococcus caseolyticus subsp. hominis subsp. nov., Macrococcus goetzii sp. nov., Macrococcus epidermidis sp. nov., and Macrococcus bohemicus sp. nov., Novel Macrococci From Human Clinical Material With Virulence Potential and Suspected Uptake of Foreign DNA by Natural Transformation.</title>
        <authorList>
            <person name="Maslanova I."/>
            <person name="Wertheimer Z."/>
            <person name="Sedlacek I."/>
            <person name="Svec P."/>
            <person name="Indrakova A."/>
            <person name="Kovarovic V."/>
            <person name="Schumann P."/>
            <person name="Sproer C."/>
            <person name="Kralova S."/>
            <person name="Sedo O."/>
            <person name="Kristofova L."/>
            <person name="Vrbovska V."/>
            <person name="Fuzik T."/>
            <person name="Petras P."/>
            <person name="Zdrahal Z."/>
            <person name="Ruzickova V."/>
            <person name="Doskar J."/>
            <person name="Pantucek R."/>
        </authorList>
    </citation>
    <scope>NUCLEOTIDE SEQUENCE [LARGE SCALE GENOMIC DNA]</scope>
    <source>
        <strain evidence="14 15">CCM 4927</strain>
    </source>
</reference>
<comment type="caution">
    <text evidence="14">The sequence shown here is derived from an EMBL/GenBank/DDBJ whole genome shotgun (WGS) entry which is preliminary data.</text>
</comment>
<dbReference type="InterPro" id="IPR036038">
    <property type="entry name" value="Aminotransferase-like"/>
</dbReference>
<dbReference type="PANTHER" id="PTHR42743">
    <property type="entry name" value="AMINO-ACID AMINOTRANSFERASE"/>
    <property type="match status" value="1"/>
</dbReference>
<evidence type="ECO:0000256" key="5">
    <source>
        <dbReference type="ARBA" id="ARBA00021779"/>
    </source>
</evidence>
<evidence type="ECO:0000256" key="13">
    <source>
        <dbReference type="RuleBase" id="RU004520"/>
    </source>
</evidence>
<dbReference type="NCBIfam" id="TIGR01121">
    <property type="entry name" value="D_amino_aminoT"/>
    <property type="match status" value="1"/>
</dbReference>
<dbReference type="InterPro" id="IPR043132">
    <property type="entry name" value="BCAT-like_C"/>
</dbReference>
<comment type="function">
    <text evidence="9">Acts on the D-isomers of alanine, leucine, aspartate, glutamate, aminobutyrate, norvaline and asparagine. The enzyme transfers an amino group from a substrate D-amino acid to the pyridoxal phosphate cofactor to form pyridoxamine and an alpha-keto acid in the first half-reaction. The second half-reaction is the reverse of the first, transferring the amino group from the pyridoxamine to a second alpha-keto acid to form the product D-amino acid via a ping-pong mechanism. This is an important process in the formation of D-alanine and D-glutamate, which are essential bacterial cell wall components.</text>
</comment>
<evidence type="ECO:0000313" key="15">
    <source>
        <dbReference type="Proteomes" id="UP000229523"/>
    </source>
</evidence>
<evidence type="ECO:0000256" key="10">
    <source>
        <dbReference type="ARBA" id="ARBA00047911"/>
    </source>
</evidence>
<evidence type="ECO:0000256" key="12">
    <source>
        <dbReference type="RuleBase" id="RU004516"/>
    </source>
</evidence>
<dbReference type="GO" id="GO:0005829">
    <property type="term" value="C:cytosol"/>
    <property type="evidence" value="ECO:0007669"/>
    <property type="project" value="TreeGrafter"/>
</dbReference>
<evidence type="ECO:0000256" key="3">
    <source>
        <dbReference type="ARBA" id="ARBA00011738"/>
    </source>
</evidence>
<dbReference type="InterPro" id="IPR018300">
    <property type="entry name" value="Aminotrans_IV_CS"/>
</dbReference>
<comment type="subunit">
    <text evidence="3">Homodimer.</text>
</comment>
<evidence type="ECO:0000256" key="9">
    <source>
        <dbReference type="ARBA" id="ARBA00025411"/>
    </source>
</evidence>
<comment type="catalytic activity">
    <reaction evidence="10 13">
        <text>D-alanine + 2-oxoglutarate = D-glutamate + pyruvate</text>
        <dbReference type="Rhea" id="RHEA:15869"/>
        <dbReference type="ChEBI" id="CHEBI:15361"/>
        <dbReference type="ChEBI" id="CHEBI:16810"/>
        <dbReference type="ChEBI" id="CHEBI:29986"/>
        <dbReference type="ChEBI" id="CHEBI:57416"/>
        <dbReference type="EC" id="2.6.1.21"/>
    </reaction>
</comment>
<dbReference type="GO" id="GO:0047810">
    <property type="term" value="F:D-alanine-2-oxoglutarate aminotransferase activity"/>
    <property type="evidence" value="ECO:0007669"/>
    <property type="project" value="UniProtKB-EC"/>
</dbReference>
<dbReference type="EMBL" id="MJBI02000001">
    <property type="protein sequence ID" value="RAI82173.1"/>
    <property type="molecule type" value="Genomic_DNA"/>
</dbReference>
<organism evidence="14 15">
    <name type="scientific">Macrococcoides goetzii</name>
    <dbReference type="NCBI Taxonomy" id="1891097"/>
    <lineage>
        <taxon>Bacteria</taxon>
        <taxon>Bacillati</taxon>
        <taxon>Bacillota</taxon>
        <taxon>Bacilli</taxon>
        <taxon>Bacillales</taxon>
        <taxon>Staphylococcaceae</taxon>
        <taxon>Macrococcoides</taxon>
    </lineage>
</organism>
<evidence type="ECO:0000256" key="6">
    <source>
        <dbReference type="ARBA" id="ARBA00022576"/>
    </source>
</evidence>
<dbReference type="InterPro" id="IPR043131">
    <property type="entry name" value="BCAT-like_N"/>
</dbReference>